<dbReference type="EMBL" id="NBNE01008249">
    <property type="protein sequence ID" value="OWY99690.1"/>
    <property type="molecule type" value="Genomic_DNA"/>
</dbReference>
<comment type="caution">
    <text evidence="2">The sequence shown here is derived from an EMBL/GenBank/DDBJ whole genome shotgun (WGS) entry which is preliminary data.</text>
</comment>
<dbReference type="Proteomes" id="UP000198211">
    <property type="component" value="Unassembled WGS sequence"/>
</dbReference>
<proteinExistence type="predicted"/>
<protein>
    <recommendedName>
        <fullName evidence="4">Retrotransposon gag domain-containing protein</fullName>
    </recommendedName>
</protein>
<evidence type="ECO:0008006" key="4">
    <source>
        <dbReference type="Google" id="ProtNLM"/>
    </source>
</evidence>
<evidence type="ECO:0000313" key="3">
    <source>
        <dbReference type="Proteomes" id="UP000198211"/>
    </source>
</evidence>
<accession>A0A225V2F7</accession>
<dbReference type="AlphaFoldDB" id="A0A225V2F7"/>
<sequence length="259" mass="30014">RNEVLARTTTTTEPPLNLIFQSEENKKGLEWDVFGPMPPHASIFSGRELERRVDKCHKQRETPMYGGEANQDIEVYVLNMIKWYAAYGLYFQQEQGDLRVGELMINHTKGKAKAWLLQEYQGDQRWKMVVTKSLQEDLVAQFFACTQGNRQLDTYNDEFRRLAWTAGVFEYIKILRYKQGLSSMQLLHLLKTKSYETLDELIEAGRALNPREAARRTRQAEKTSSKSGKMAPSNMEKKSETLRCTALRCMETGHTKDKC</sequence>
<gene>
    <name evidence="2" type="ORF">PHMEG_00029270</name>
</gene>
<evidence type="ECO:0000313" key="2">
    <source>
        <dbReference type="EMBL" id="OWY99690.1"/>
    </source>
</evidence>
<feature type="non-terminal residue" evidence="2">
    <location>
        <position position="1"/>
    </location>
</feature>
<organism evidence="2 3">
    <name type="scientific">Phytophthora megakarya</name>
    <dbReference type="NCBI Taxonomy" id="4795"/>
    <lineage>
        <taxon>Eukaryota</taxon>
        <taxon>Sar</taxon>
        <taxon>Stramenopiles</taxon>
        <taxon>Oomycota</taxon>
        <taxon>Peronosporomycetes</taxon>
        <taxon>Peronosporales</taxon>
        <taxon>Peronosporaceae</taxon>
        <taxon>Phytophthora</taxon>
    </lineage>
</organism>
<name>A0A225V2F7_9STRA</name>
<evidence type="ECO:0000256" key="1">
    <source>
        <dbReference type="SAM" id="MobiDB-lite"/>
    </source>
</evidence>
<reference evidence="3" key="1">
    <citation type="submission" date="2017-03" db="EMBL/GenBank/DDBJ databases">
        <title>Phytopthora megakarya and P. palmivora, two closely related causual agents of cacao black pod achieved similar genome size and gene model numbers by different mechanisms.</title>
        <authorList>
            <person name="Ali S."/>
            <person name="Shao J."/>
            <person name="Larry D.J."/>
            <person name="Kronmiller B."/>
            <person name="Shen D."/>
            <person name="Strem M.D."/>
            <person name="Melnick R.L."/>
            <person name="Guiltinan M.J."/>
            <person name="Tyler B.M."/>
            <person name="Meinhardt L.W."/>
            <person name="Bailey B.A."/>
        </authorList>
    </citation>
    <scope>NUCLEOTIDE SEQUENCE [LARGE SCALE GENOMIC DNA]</scope>
    <source>
        <strain evidence="3">zdho120</strain>
    </source>
</reference>
<dbReference type="OrthoDB" id="125548at2759"/>
<keyword evidence="3" id="KW-1185">Reference proteome</keyword>
<feature type="region of interest" description="Disordered" evidence="1">
    <location>
        <begin position="210"/>
        <end position="239"/>
    </location>
</feature>
<feature type="compositionally biased region" description="Basic and acidic residues" evidence="1">
    <location>
        <begin position="212"/>
        <end position="224"/>
    </location>
</feature>